<gene>
    <name evidence="1" type="ORF">LCGC14_0690850</name>
</gene>
<evidence type="ECO:0000313" key="1">
    <source>
        <dbReference type="EMBL" id="KKN44675.1"/>
    </source>
</evidence>
<name>A0A0F9QKK3_9ZZZZ</name>
<reference evidence="1" key="1">
    <citation type="journal article" date="2015" name="Nature">
        <title>Complex archaea that bridge the gap between prokaryotes and eukaryotes.</title>
        <authorList>
            <person name="Spang A."/>
            <person name="Saw J.H."/>
            <person name="Jorgensen S.L."/>
            <person name="Zaremba-Niedzwiedzka K."/>
            <person name="Martijn J."/>
            <person name="Lind A.E."/>
            <person name="van Eijk R."/>
            <person name="Schleper C."/>
            <person name="Guy L."/>
            <person name="Ettema T.J."/>
        </authorList>
    </citation>
    <scope>NUCLEOTIDE SEQUENCE</scope>
</reference>
<accession>A0A0F9QKK3</accession>
<proteinExistence type="predicted"/>
<dbReference type="EMBL" id="LAZR01001437">
    <property type="protein sequence ID" value="KKN44675.1"/>
    <property type="molecule type" value="Genomic_DNA"/>
</dbReference>
<protein>
    <submittedName>
        <fullName evidence="1">Uncharacterized protein</fullName>
    </submittedName>
</protein>
<organism evidence="1">
    <name type="scientific">marine sediment metagenome</name>
    <dbReference type="NCBI Taxonomy" id="412755"/>
    <lineage>
        <taxon>unclassified sequences</taxon>
        <taxon>metagenomes</taxon>
        <taxon>ecological metagenomes</taxon>
    </lineage>
</organism>
<comment type="caution">
    <text evidence="1">The sequence shown here is derived from an EMBL/GenBank/DDBJ whole genome shotgun (WGS) entry which is preliminary data.</text>
</comment>
<sequence length="483" mass="55575">MDYGVKQHGKLAVNIESSINSGTEVAIDEQKIMNMENIIKNDRALFTQFILEGGQTISRGDLALREISDVLSFISVNKPGGLKYTEDARELFGILFDFFGVSSVFEVSKILYFDKDTTRNVLAKKFIETEARTISFYSVMDIIYRIENRITGLDPIDTENVVLDIESWMLRWDFLPDNSYEEYRLFKGLGGVYTTERPDLLPSNDLGSFSYFTPEALAIRLTRSRGRFAKESIWSGIQYGQSILTRYLRRSARSIEFDIANTRAKGSAIDFLNIYEVTVQELQRLGLRPNRFNARYGNLYGAGWRNNPSQIFRLQLETYGLDGITGKLAAKPTRHHMDYDKSKTADQHLLNVDDPTNVMMHPLRTQRVFGGPVVHTPQSLFYQELSFTAKEAFLRGDPNPVWMEGPITGQPQHAHYRPRSTRMFYWCKRNLDLYGIRWLIIRLDWISQNVDQYGPNWLTNSPLAQVLLQPRSNFMPHLDVGPP</sequence>
<dbReference type="AlphaFoldDB" id="A0A0F9QKK3"/>